<evidence type="ECO:0000313" key="3">
    <source>
        <dbReference type="Proteomes" id="UP001328107"/>
    </source>
</evidence>
<dbReference type="EMBL" id="BTRK01000004">
    <property type="protein sequence ID" value="GMR49642.1"/>
    <property type="molecule type" value="Genomic_DNA"/>
</dbReference>
<dbReference type="AlphaFoldDB" id="A0AAN5CT70"/>
<proteinExistence type="predicted"/>
<reference evidence="3" key="1">
    <citation type="submission" date="2022-10" db="EMBL/GenBank/DDBJ databases">
        <title>Genome assembly of Pristionchus species.</title>
        <authorList>
            <person name="Yoshida K."/>
            <person name="Sommer R.J."/>
        </authorList>
    </citation>
    <scope>NUCLEOTIDE SEQUENCE [LARGE SCALE GENOMIC DNA]</scope>
    <source>
        <strain evidence="3">RS5460</strain>
    </source>
</reference>
<gene>
    <name evidence="2" type="ORF">PMAYCL1PPCAC_19837</name>
</gene>
<keyword evidence="1" id="KW-0472">Membrane</keyword>
<sequence>FTFNDTAEYTEGDSHVSEVSLNIFVERNSASTSWLLLVPMQMLYIIVVFNMAFPSIEFSHLLTGSIAFEALNVALQQLLPHTSGLPGLGIDSTILQFMALLVAILLFVIRKWEDHTNTEEDDKDKKKKKAKKAKKEGCWIVIDFILENIHFVLRCIVVCISLIIPLISGLLIWLRKEGYVS</sequence>
<name>A0AAN5CT70_9BILA</name>
<evidence type="ECO:0000313" key="2">
    <source>
        <dbReference type="EMBL" id="GMR49642.1"/>
    </source>
</evidence>
<protein>
    <submittedName>
        <fullName evidence="2">Uncharacterized protein</fullName>
    </submittedName>
</protein>
<keyword evidence="1" id="KW-1133">Transmembrane helix</keyword>
<keyword evidence="1" id="KW-0812">Transmembrane</keyword>
<feature type="transmembrane region" description="Helical" evidence="1">
    <location>
        <begin position="34"/>
        <end position="53"/>
    </location>
</feature>
<feature type="transmembrane region" description="Helical" evidence="1">
    <location>
        <begin position="85"/>
        <end position="109"/>
    </location>
</feature>
<keyword evidence="3" id="KW-1185">Reference proteome</keyword>
<feature type="non-terminal residue" evidence="2">
    <location>
        <position position="1"/>
    </location>
</feature>
<comment type="caution">
    <text evidence="2">The sequence shown here is derived from an EMBL/GenBank/DDBJ whole genome shotgun (WGS) entry which is preliminary data.</text>
</comment>
<accession>A0AAN5CT70</accession>
<dbReference type="Proteomes" id="UP001328107">
    <property type="component" value="Unassembled WGS sequence"/>
</dbReference>
<organism evidence="2 3">
    <name type="scientific">Pristionchus mayeri</name>
    <dbReference type="NCBI Taxonomy" id="1317129"/>
    <lineage>
        <taxon>Eukaryota</taxon>
        <taxon>Metazoa</taxon>
        <taxon>Ecdysozoa</taxon>
        <taxon>Nematoda</taxon>
        <taxon>Chromadorea</taxon>
        <taxon>Rhabditida</taxon>
        <taxon>Rhabditina</taxon>
        <taxon>Diplogasteromorpha</taxon>
        <taxon>Diplogasteroidea</taxon>
        <taxon>Neodiplogasteridae</taxon>
        <taxon>Pristionchus</taxon>
    </lineage>
</organism>
<feature type="transmembrane region" description="Helical" evidence="1">
    <location>
        <begin position="151"/>
        <end position="174"/>
    </location>
</feature>
<evidence type="ECO:0000256" key="1">
    <source>
        <dbReference type="SAM" id="Phobius"/>
    </source>
</evidence>